<gene>
    <name evidence="3" type="ORF">IAB71_09635</name>
</gene>
<reference evidence="3" key="2">
    <citation type="journal article" date="2021" name="PeerJ">
        <title>Extensive microbial diversity within the chicken gut microbiome revealed by metagenomics and culture.</title>
        <authorList>
            <person name="Gilroy R."/>
            <person name="Ravi A."/>
            <person name="Getino M."/>
            <person name="Pursley I."/>
            <person name="Horton D.L."/>
            <person name="Alikhan N.F."/>
            <person name="Baker D."/>
            <person name="Gharbi K."/>
            <person name="Hall N."/>
            <person name="Watson M."/>
            <person name="Adriaenssens E.M."/>
            <person name="Foster-Nyarko E."/>
            <person name="Jarju S."/>
            <person name="Secka A."/>
            <person name="Antonio M."/>
            <person name="Oren A."/>
            <person name="Chaudhuri R.R."/>
            <person name="La Ragione R."/>
            <person name="Hildebrand F."/>
            <person name="Pallen M.J."/>
        </authorList>
    </citation>
    <scope>NUCLEOTIDE SEQUENCE</scope>
    <source>
        <strain evidence="3">CHK188-20938</strain>
    </source>
</reference>
<protein>
    <submittedName>
        <fullName evidence="3">DUF2953 domain-containing protein</fullName>
    </submittedName>
</protein>
<dbReference type="Proteomes" id="UP000824169">
    <property type="component" value="Unassembled WGS sequence"/>
</dbReference>
<comment type="caution">
    <text evidence="3">The sequence shown here is derived from an EMBL/GenBank/DDBJ whole genome shotgun (WGS) entry which is preliminary data.</text>
</comment>
<dbReference type="Pfam" id="PF11167">
    <property type="entry name" value="DUF2953"/>
    <property type="match status" value="1"/>
</dbReference>
<dbReference type="InterPro" id="IPR021338">
    <property type="entry name" value="DUF2953"/>
</dbReference>
<evidence type="ECO:0000313" key="4">
    <source>
        <dbReference type="Proteomes" id="UP000824169"/>
    </source>
</evidence>
<accession>A0A9D1P473</accession>
<feature type="transmembrane region" description="Helical" evidence="2">
    <location>
        <begin position="12"/>
        <end position="37"/>
    </location>
</feature>
<feature type="region of interest" description="Disordered" evidence="1">
    <location>
        <begin position="99"/>
        <end position="142"/>
    </location>
</feature>
<dbReference type="EMBL" id="DVOO01000029">
    <property type="protein sequence ID" value="HIV26017.1"/>
    <property type="molecule type" value="Genomic_DNA"/>
</dbReference>
<keyword evidence="2" id="KW-0472">Membrane</keyword>
<sequence>MLHVLGSILAGIGSVLLILLLVLAVLILCLLFTPFFYGGRVTKQGDSLEAGAQISWLFRLLYVKVRYRDKKAETEIYILGIPLLRIRKYLSRWKKKKMREKAGEQPAPAHRKPSVPPGGTPPFTADGGADAPKPEKGKKKRGRSFGKIRFTIQNFCDKIREWYRFFKSRTFKEAFRMVRDRGGRILKHIRPKKISGYVRFGMEDPASTGQLLGAAGILFPLIPEKLKLIPDFENPCLEADVTVRGRILLFVLLKNGLAVYRNRSVQKVIKKFQHKEA</sequence>
<proteinExistence type="predicted"/>
<organism evidence="3 4">
    <name type="scientific">Candidatus Scatomonas pullistercoris</name>
    <dbReference type="NCBI Taxonomy" id="2840920"/>
    <lineage>
        <taxon>Bacteria</taxon>
        <taxon>Bacillati</taxon>
        <taxon>Bacillota</taxon>
        <taxon>Clostridia</taxon>
        <taxon>Lachnospirales</taxon>
        <taxon>Lachnospiraceae</taxon>
        <taxon>Lachnospiraceae incertae sedis</taxon>
        <taxon>Candidatus Scatomonas</taxon>
    </lineage>
</organism>
<evidence type="ECO:0000256" key="2">
    <source>
        <dbReference type="SAM" id="Phobius"/>
    </source>
</evidence>
<name>A0A9D1P473_9FIRM</name>
<dbReference type="AlphaFoldDB" id="A0A9D1P473"/>
<keyword evidence="2" id="KW-1133">Transmembrane helix</keyword>
<evidence type="ECO:0000256" key="1">
    <source>
        <dbReference type="SAM" id="MobiDB-lite"/>
    </source>
</evidence>
<reference evidence="3" key="1">
    <citation type="submission" date="2020-10" db="EMBL/GenBank/DDBJ databases">
        <authorList>
            <person name="Gilroy R."/>
        </authorList>
    </citation>
    <scope>NUCLEOTIDE SEQUENCE</scope>
    <source>
        <strain evidence="3">CHK188-20938</strain>
    </source>
</reference>
<keyword evidence="2" id="KW-0812">Transmembrane</keyword>
<evidence type="ECO:0000313" key="3">
    <source>
        <dbReference type="EMBL" id="HIV26017.1"/>
    </source>
</evidence>